<gene>
    <name evidence="5" type="ORF">EGW08_017627</name>
</gene>
<keyword evidence="1 2" id="KW-0694">RNA-binding</keyword>
<feature type="compositionally biased region" description="Acidic residues" evidence="3">
    <location>
        <begin position="306"/>
        <end position="324"/>
    </location>
</feature>
<dbReference type="STRING" id="188477.A0A3S1AX94"/>
<evidence type="ECO:0000313" key="5">
    <source>
        <dbReference type="EMBL" id="RUS74605.1"/>
    </source>
</evidence>
<dbReference type="Proteomes" id="UP000271974">
    <property type="component" value="Unassembled WGS sequence"/>
</dbReference>
<dbReference type="InterPro" id="IPR035979">
    <property type="entry name" value="RBD_domain_sf"/>
</dbReference>
<dbReference type="PANTHER" id="PTHR16105">
    <property type="entry name" value="RNA-BINDING REGION-CONTAINING PROTEIN 3"/>
    <property type="match status" value="1"/>
</dbReference>
<dbReference type="AlphaFoldDB" id="A0A3S1AX94"/>
<comment type="caution">
    <text evidence="5">The sequence shown here is derived from an EMBL/GenBank/DDBJ whole genome shotgun (WGS) entry which is preliminary data.</text>
</comment>
<dbReference type="Pfam" id="PF00076">
    <property type="entry name" value="RRM_1"/>
    <property type="match status" value="1"/>
</dbReference>
<evidence type="ECO:0000259" key="4">
    <source>
        <dbReference type="PROSITE" id="PS50102"/>
    </source>
</evidence>
<protein>
    <recommendedName>
        <fullName evidence="4">RRM domain-containing protein</fullName>
    </recommendedName>
</protein>
<keyword evidence="6" id="KW-1185">Reference proteome</keyword>
<dbReference type="GO" id="GO:0097157">
    <property type="term" value="F:pre-mRNA intronic binding"/>
    <property type="evidence" value="ECO:0007669"/>
    <property type="project" value="TreeGrafter"/>
</dbReference>
<dbReference type="PANTHER" id="PTHR16105:SF2">
    <property type="entry name" value="RNA-BINDING PROTEIN 41"/>
    <property type="match status" value="1"/>
</dbReference>
<feature type="region of interest" description="Disordered" evidence="3">
    <location>
        <begin position="1"/>
        <end position="26"/>
    </location>
</feature>
<dbReference type="EMBL" id="RQTK01000815">
    <property type="protein sequence ID" value="RUS74605.1"/>
    <property type="molecule type" value="Genomic_DNA"/>
</dbReference>
<organism evidence="5 6">
    <name type="scientific">Elysia chlorotica</name>
    <name type="common">Eastern emerald elysia</name>
    <name type="synonym">Sea slug</name>
    <dbReference type="NCBI Taxonomy" id="188477"/>
    <lineage>
        <taxon>Eukaryota</taxon>
        <taxon>Metazoa</taxon>
        <taxon>Spiralia</taxon>
        <taxon>Lophotrochozoa</taxon>
        <taxon>Mollusca</taxon>
        <taxon>Gastropoda</taxon>
        <taxon>Heterobranchia</taxon>
        <taxon>Euthyneura</taxon>
        <taxon>Panpulmonata</taxon>
        <taxon>Sacoglossa</taxon>
        <taxon>Placobranchoidea</taxon>
        <taxon>Plakobranchidae</taxon>
        <taxon>Elysia</taxon>
    </lineage>
</organism>
<name>A0A3S1AX94_ELYCH</name>
<dbReference type="SMART" id="SM00360">
    <property type="entry name" value="RRM"/>
    <property type="match status" value="1"/>
</dbReference>
<dbReference type="OrthoDB" id="277802at2759"/>
<feature type="compositionally biased region" description="Acidic residues" evidence="3">
    <location>
        <begin position="264"/>
        <end position="273"/>
    </location>
</feature>
<evidence type="ECO:0000256" key="3">
    <source>
        <dbReference type="SAM" id="MobiDB-lite"/>
    </source>
</evidence>
<dbReference type="PROSITE" id="PS50102">
    <property type="entry name" value="RRM"/>
    <property type="match status" value="1"/>
</dbReference>
<dbReference type="GO" id="GO:0000398">
    <property type="term" value="P:mRNA splicing, via spliceosome"/>
    <property type="evidence" value="ECO:0007669"/>
    <property type="project" value="TreeGrafter"/>
</dbReference>
<proteinExistence type="predicted"/>
<dbReference type="InterPro" id="IPR000504">
    <property type="entry name" value="RRM_dom"/>
</dbReference>
<feature type="compositionally biased region" description="Basic and acidic residues" evidence="3">
    <location>
        <begin position="214"/>
        <end position="226"/>
    </location>
</feature>
<dbReference type="InterPro" id="IPR045164">
    <property type="entry name" value="RBM41/RNPC3"/>
</dbReference>
<evidence type="ECO:0000313" key="6">
    <source>
        <dbReference type="Proteomes" id="UP000271974"/>
    </source>
</evidence>
<dbReference type="SUPFAM" id="SSF54928">
    <property type="entry name" value="RNA-binding domain, RBD"/>
    <property type="match status" value="1"/>
</dbReference>
<dbReference type="Gene3D" id="3.30.70.330">
    <property type="match status" value="1"/>
</dbReference>
<accession>A0A3S1AX94</accession>
<feature type="region of interest" description="Disordered" evidence="3">
    <location>
        <begin position="194"/>
        <end position="234"/>
    </location>
</feature>
<dbReference type="GO" id="GO:0005689">
    <property type="term" value="C:U12-type spliceosomal complex"/>
    <property type="evidence" value="ECO:0007669"/>
    <property type="project" value="TreeGrafter"/>
</dbReference>
<feature type="domain" description="RRM" evidence="4">
    <location>
        <begin position="396"/>
        <end position="474"/>
    </location>
</feature>
<feature type="region of interest" description="Disordered" evidence="3">
    <location>
        <begin position="250"/>
        <end position="356"/>
    </location>
</feature>
<feature type="compositionally biased region" description="Polar residues" evidence="3">
    <location>
        <begin position="292"/>
        <end position="305"/>
    </location>
</feature>
<dbReference type="InterPro" id="IPR012677">
    <property type="entry name" value="Nucleotide-bd_a/b_plait_sf"/>
</dbReference>
<reference evidence="5 6" key="1">
    <citation type="submission" date="2019-01" db="EMBL/GenBank/DDBJ databases">
        <title>A draft genome assembly of the solar-powered sea slug Elysia chlorotica.</title>
        <authorList>
            <person name="Cai H."/>
            <person name="Li Q."/>
            <person name="Fang X."/>
            <person name="Li J."/>
            <person name="Curtis N.E."/>
            <person name="Altenburger A."/>
            <person name="Shibata T."/>
            <person name="Feng M."/>
            <person name="Maeda T."/>
            <person name="Schwartz J.A."/>
            <person name="Shigenobu S."/>
            <person name="Lundholm N."/>
            <person name="Nishiyama T."/>
            <person name="Yang H."/>
            <person name="Hasebe M."/>
            <person name="Li S."/>
            <person name="Pierce S.K."/>
            <person name="Wang J."/>
        </authorList>
    </citation>
    <scope>NUCLEOTIDE SEQUENCE [LARGE SCALE GENOMIC DNA]</scope>
    <source>
        <strain evidence="5">EC2010</strain>
        <tissue evidence="5">Whole organism of an adult</tissue>
    </source>
</reference>
<sequence>MSQGTVRGNKRKAPPSTSDTDDITTKTEAELHLQRLLEKQMKTDVTLSGHFSEHRSFSEATKHRPGVDELIGVHGYQEYKLASDLDAKIDFLRHCGLNDEEIATKLKQDMGIKAQTVTVGYGPEPGSQANKLQEIEAKIKEKEKQLQMPTATKGALLLSRQRMELEASHSQRFGSNAHPSATSSALLIKGIQVEPTDSHPDDPINHIPAMLGELEGKTTGQREPRRDRRRRRKLEKKMEYYKQFEEDAVKAEHEGLTSSVTADAEADSEDNSADDSVISRLSAGDVEGGVTRHSQQPSQTTANNTEEIEQDLDPSTDNGEEELGEATCAPRPADWVPPPAEKRKRKRPKPPGAEEVELKSDVTFLTRADLAWTKCCIKEIRMMRRFADYTPGEPNKVLYVKNLPRRTKMEDLMAMFGGFQPEGQPRMTFRHLKTRGNGQAFVHMPDEATASEALKHVNGYILHGGVVIVTYGKKTPSDELPTHPSPEPLSIVP</sequence>
<evidence type="ECO:0000256" key="2">
    <source>
        <dbReference type="PROSITE-ProRule" id="PRU00176"/>
    </source>
</evidence>
<dbReference type="GO" id="GO:0030626">
    <property type="term" value="F:U12 snRNA binding"/>
    <property type="evidence" value="ECO:0007669"/>
    <property type="project" value="TreeGrafter"/>
</dbReference>
<evidence type="ECO:0000256" key="1">
    <source>
        <dbReference type="ARBA" id="ARBA00022884"/>
    </source>
</evidence>